<dbReference type="EMBL" id="KV921887">
    <property type="protein sequence ID" value="ORE08523.1"/>
    <property type="molecule type" value="Genomic_DNA"/>
</dbReference>
<dbReference type="AlphaFoldDB" id="A0A1X0R936"/>
<accession>A0A1X0R936</accession>
<name>A0A1X0R936_RHIZD</name>
<proteinExistence type="predicted"/>
<dbReference type="VEuPathDB" id="FungiDB:BCV72DRAFT_323548"/>
<dbReference type="Proteomes" id="UP000242414">
    <property type="component" value="Unassembled WGS sequence"/>
</dbReference>
<reference evidence="1" key="1">
    <citation type="journal article" date="2016" name="Proc. Natl. Acad. Sci. U.S.A.">
        <title>Lipid metabolic changes in an early divergent fungus govern the establishment of a mutualistic symbiosis with endobacteria.</title>
        <authorList>
            <person name="Lastovetsky O.A."/>
            <person name="Gaspar M.L."/>
            <person name="Mondo S.J."/>
            <person name="LaButti K.M."/>
            <person name="Sandor L."/>
            <person name="Grigoriev I.V."/>
            <person name="Henry S.A."/>
            <person name="Pawlowska T.E."/>
        </authorList>
    </citation>
    <scope>NUCLEOTIDE SEQUENCE [LARGE SCALE GENOMIC DNA]</scope>
    <source>
        <strain evidence="1">ATCC 52814</strain>
    </source>
</reference>
<evidence type="ECO:0000313" key="1">
    <source>
        <dbReference type="EMBL" id="ORE08523.1"/>
    </source>
</evidence>
<protein>
    <submittedName>
        <fullName evidence="1">Uncharacterized protein</fullName>
    </submittedName>
</protein>
<dbReference type="OrthoDB" id="2237019at2759"/>
<sequence length="122" mass="14375">MGLDENKHEIRRCTTKEYYHLTGSTVYAKKLQQEKDTATPTAKITRNISFLRFADHMLSKMERLFTFYGFSTAKYRLNLYQVKQKAPEMAVNMLLNGGAKYNRKNRFKKKNKKEKKEAIAKI</sequence>
<gene>
    <name evidence="1" type="ORF">BCV72DRAFT_323548</name>
</gene>
<organism evidence="1">
    <name type="scientific">Rhizopus microsporus var. microsporus</name>
    <dbReference type="NCBI Taxonomy" id="86635"/>
    <lineage>
        <taxon>Eukaryota</taxon>
        <taxon>Fungi</taxon>
        <taxon>Fungi incertae sedis</taxon>
        <taxon>Mucoromycota</taxon>
        <taxon>Mucoromycotina</taxon>
        <taxon>Mucoromycetes</taxon>
        <taxon>Mucorales</taxon>
        <taxon>Mucorineae</taxon>
        <taxon>Rhizopodaceae</taxon>
        <taxon>Rhizopus</taxon>
    </lineage>
</organism>